<dbReference type="KEGG" id="aare:D3093_35610"/>
<dbReference type="AlphaFoldDB" id="A0A4D8PTA3"/>
<accession>A0A4D8PTA3</accession>
<geneLocation type="plasmid" evidence="1 2">
    <name>p7</name>
</geneLocation>
<protein>
    <submittedName>
        <fullName evidence="1">Uncharacterized protein</fullName>
    </submittedName>
</protein>
<evidence type="ECO:0000313" key="2">
    <source>
        <dbReference type="Proteomes" id="UP000298595"/>
    </source>
</evidence>
<sequence length="474" mass="50573">MTDTPTEARTLPRVFTITGPTGTHALSSTLLHICNGLVHDGGNPAFILDHAEMSNAIQRLGLLVSDRVTFLAGYATEDMLAETDITFDALLIGNAERLTADQFGALLSWATERGASRVFAVNPPSMRTGEPTYGDTIHDLLGLLDPADPERYAAVMREIGAVALKAAGEPEDRTVTMTLKLDFDPRSMLYAVAKSLLGDEVPTPGDEVTTEEMIEAIAFHLRLKATQIPADLAAGFATEPLTGPDGQLVEVKPLSFWTALRPARIEGADLDATVAGLERGWVADGTAELASGPDVVIHVEALADGRFHLALGRHSQFGHIDSIMSAAEAMLADPRGGVFSSEPRTDHLFDGSQMLRYVTLRRTGTSYTADTCPARDGSRAGLLATTLGKALAFAREFLTTGQISGDPLIKPVPLQDVAAAERSGMAVFEQFGPRIHPRSERGEVSHDDPARACADDADLGLTLRREPNGVTTAV</sequence>
<dbReference type="RefSeq" id="WP_137119261.1">
    <property type="nucleotide sequence ID" value="NZ_CP032328.1"/>
</dbReference>
<reference evidence="1 2" key="1">
    <citation type="submission" date="2018-09" db="EMBL/GenBank/DDBJ databases">
        <title>Whole genome based analysis of evolution and adaptive divergence in Indian and Brazilian strains of Azospirillum brasilense.</title>
        <authorList>
            <person name="Singh C."/>
            <person name="Tripathi A.K."/>
        </authorList>
    </citation>
    <scope>NUCLEOTIDE SEQUENCE [LARGE SCALE GENOMIC DNA]</scope>
    <source>
        <strain evidence="1 2">MTCC4035</strain>
        <plasmid evidence="1 2">p7</plasmid>
    </source>
</reference>
<keyword evidence="1" id="KW-0614">Plasmid</keyword>
<gene>
    <name evidence="1" type="ORF">D3093_35610</name>
</gene>
<organism evidence="1 2">
    <name type="scientific">Azospirillum argentinense</name>
    <dbReference type="NCBI Taxonomy" id="2970906"/>
    <lineage>
        <taxon>Bacteria</taxon>
        <taxon>Pseudomonadati</taxon>
        <taxon>Pseudomonadota</taxon>
        <taxon>Alphaproteobacteria</taxon>
        <taxon>Rhodospirillales</taxon>
        <taxon>Azospirillaceae</taxon>
        <taxon>Azospirillum</taxon>
    </lineage>
</organism>
<evidence type="ECO:0000313" key="1">
    <source>
        <dbReference type="EMBL" id="QCO00571.1"/>
    </source>
</evidence>
<name>A0A4D8PTA3_9PROT</name>
<dbReference type="EMBL" id="CP032328">
    <property type="protein sequence ID" value="QCO00571.1"/>
    <property type="molecule type" value="Genomic_DNA"/>
</dbReference>
<dbReference type="Proteomes" id="UP000298595">
    <property type="component" value="Plasmid p7"/>
</dbReference>
<proteinExistence type="predicted"/>